<keyword evidence="1" id="KW-0812">Transmembrane</keyword>
<name>A0ABP0YNL6_9ROSI</name>
<keyword evidence="3" id="KW-1185">Reference proteome</keyword>
<evidence type="ECO:0000313" key="2">
    <source>
        <dbReference type="EMBL" id="CAK9322093.1"/>
    </source>
</evidence>
<reference evidence="2 3" key="1">
    <citation type="submission" date="2024-03" db="EMBL/GenBank/DDBJ databases">
        <authorList>
            <person name="Gkanogiannis A."/>
            <person name="Becerra Lopez-Lavalle L."/>
        </authorList>
    </citation>
    <scope>NUCLEOTIDE SEQUENCE [LARGE SCALE GENOMIC DNA]</scope>
</reference>
<sequence>MAEATARDSISSTCAAMAVNQCQTAALSNGVLVQEKLAKVTRLDEEERHCSLEILPILFEKASFPFQNSSARDSSSFLSTEEFDNSPECDPHLAFLSFLEVTHPTKSRMSFETSDTRLTCQNVIDIHVNGGDAYSSCIVNIDIDKDKLKPSKSCEGTFESLKTENTLMRIEKVLQRQSSLKMGAKLVQYFLDHGLMLLKFSSKEKLGTERTHDTPNNRWRKYKRAASFDSRKIVILFSVLSSLGTLTLIYLTLRVRQQGGDGSVAM</sequence>
<dbReference type="PANTHER" id="PTHR34064">
    <property type="entry name" value="OS04G0672300 PROTEIN"/>
    <property type="match status" value="1"/>
</dbReference>
<feature type="transmembrane region" description="Helical" evidence="1">
    <location>
        <begin position="233"/>
        <end position="253"/>
    </location>
</feature>
<protein>
    <submittedName>
        <fullName evidence="2">Uncharacterized protein</fullName>
    </submittedName>
</protein>
<dbReference type="PANTHER" id="PTHR34064:SF5">
    <property type="entry name" value="PROTEIN, PUTATIVE-RELATED"/>
    <property type="match status" value="1"/>
</dbReference>
<organism evidence="2 3">
    <name type="scientific">Citrullus colocynthis</name>
    <name type="common">colocynth</name>
    <dbReference type="NCBI Taxonomy" id="252529"/>
    <lineage>
        <taxon>Eukaryota</taxon>
        <taxon>Viridiplantae</taxon>
        <taxon>Streptophyta</taxon>
        <taxon>Embryophyta</taxon>
        <taxon>Tracheophyta</taxon>
        <taxon>Spermatophyta</taxon>
        <taxon>Magnoliopsida</taxon>
        <taxon>eudicotyledons</taxon>
        <taxon>Gunneridae</taxon>
        <taxon>Pentapetalae</taxon>
        <taxon>rosids</taxon>
        <taxon>fabids</taxon>
        <taxon>Cucurbitales</taxon>
        <taxon>Cucurbitaceae</taxon>
        <taxon>Benincaseae</taxon>
        <taxon>Citrullus</taxon>
    </lineage>
</organism>
<accession>A0ABP0YNL6</accession>
<gene>
    <name evidence="2" type="ORF">CITCOLO1_LOCUS14216</name>
</gene>
<proteinExistence type="predicted"/>
<dbReference type="EMBL" id="OZ021739">
    <property type="protein sequence ID" value="CAK9322093.1"/>
    <property type="molecule type" value="Genomic_DNA"/>
</dbReference>
<evidence type="ECO:0000313" key="3">
    <source>
        <dbReference type="Proteomes" id="UP001642487"/>
    </source>
</evidence>
<dbReference type="Proteomes" id="UP001642487">
    <property type="component" value="Chromosome 5"/>
</dbReference>
<keyword evidence="1" id="KW-1133">Transmembrane helix</keyword>
<keyword evidence="1" id="KW-0472">Membrane</keyword>
<evidence type="ECO:0000256" key="1">
    <source>
        <dbReference type="SAM" id="Phobius"/>
    </source>
</evidence>